<sequence length="246" mass="27727">MNQTRYAVVAKDLMEAIASGRYPVGSLLPTEFELCELYEVSRHTVRAAITQLQSQGLVSRRKRVGTRVEASTPRGGYSQSLDSVSDLAHLAETQIRSIQNVRHFVADIAEARRLGLEPGEHYFCVSSIRVDQQHPEAPLCWTDVYAQDIYAEVIELARERPEQLIAALIEEHFGRHIEVVDQQVRAVLLTPEIAKRLNAEAAAPGLKITRHYRDEQGALMVVSETTHPDDRFTLTMQMKREKTPVA</sequence>
<accession>A0ABT0JI43</accession>
<dbReference type="Pfam" id="PF07702">
    <property type="entry name" value="UTRA"/>
    <property type="match status" value="1"/>
</dbReference>
<dbReference type="SMART" id="SM00866">
    <property type="entry name" value="UTRA"/>
    <property type="match status" value="1"/>
</dbReference>
<reference evidence="5 6" key="2">
    <citation type="journal article" date="2023" name="Plant Pathol.">
        <title>Dismantling and reorganizing Pseudomonas marginalis sensu#lato.</title>
        <authorList>
            <person name="Sawada H."/>
            <person name="Fujikawa T."/>
            <person name="Satou M."/>
        </authorList>
    </citation>
    <scope>NUCLEOTIDE SEQUENCE [LARGE SCALE GENOMIC DNA]</scope>
    <source>
        <strain evidence="5 6">MAFF 302046</strain>
    </source>
</reference>
<evidence type="ECO:0000256" key="1">
    <source>
        <dbReference type="ARBA" id="ARBA00023015"/>
    </source>
</evidence>
<reference evidence="5 6" key="1">
    <citation type="journal article" date="2022" name="Int. J. Syst. Evol. Microbiol.">
        <title>Pseudomonas aegrilactucae sp. nov. and Pseudomonas morbosilactucae sp. nov., pathogens causing bacterial rot of lettuce in Japan.</title>
        <authorList>
            <person name="Sawada H."/>
            <person name="Fujikawa T."/>
            <person name="Satou M."/>
        </authorList>
    </citation>
    <scope>NUCLEOTIDE SEQUENCE [LARGE SCALE GENOMIC DNA]</scope>
    <source>
        <strain evidence="5 6">MAFF 302046</strain>
    </source>
</reference>
<dbReference type="InterPro" id="IPR036388">
    <property type="entry name" value="WH-like_DNA-bd_sf"/>
</dbReference>
<protein>
    <submittedName>
        <fullName evidence="5">GntR family transcriptional regulator</fullName>
    </submittedName>
</protein>
<evidence type="ECO:0000313" key="6">
    <source>
        <dbReference type="Proteomes" id="UP001155163"/>
    </source>
</evidence>
<dbReference type="Gene3D" id="3.40.1410.10">
    <property type="entry name" value="Chorismate lyase-like"/>
    <property type="match status" value="1"/>
</dbReference>
<keyword evidence="6" id="KW-1185">Reference proteome</keyword>
<evidence type="ECO:0000259" key="4">
    <source>
        <dbReference type="PROSITE" id="PS50949"/>
    </source>
</evidence>
<dbReference type="PRINTS" id="PR00035">
    <property type="entry name" value="HTHGNTR"/>
</dbReference>
<gene>
    <name evidence="5" type="ORF">M1B35_15435</name>
</gene>
<proteinExistence type="predicted"/>
<keyword evidence="2" id="KW-0238">DNA-binding</keyword>
<dbReference type="EMBL" id="JALQCX010000028">
    <property type="protein sequence ID" value="MCK9815484.1"/>
    <property type="molecule type" value="Genomic_DNA"/>
</dbReference>
<evidence type="ECO:0000256" key="2">
    <source>
        <dbReference type="ARBA" id="ARBA00023125"/>
    </source>
</evidence>
<dbReference type="PROSITE" id="PS50949">
    <property type="entry name" value="HTH_GNTR"/>
    <property type="match status" value="1"/>
</dbReference>
<dbReference type="SMART" id="SM00345">
    <property type="entry name" value="HTH_GNTR"/>
    <property type="match status" value="1"/>
</dbReference>
<comment type="caution">
    <text evidence="5">The sequence shown here is derived from an EMBL/GenBank/DDBJ whole genome shotgun (WGS) entry which is preliminary data.</text>
</comment>
<dbReference type="SUPFAM" id="SSF46785">
    <property type="entry name" value="Winged helix' DNA-binding domain"/>
    <property type="match status" value="1"/>
</dbReference>
<dbReference type="PANTHER" id="PTHR44846">
    <property type="entry name" value="MANNOSYL-D-GLYCERATE TRANSPORT/METABOLISM SYSTEM REPRESSOR MNGR-RELATED"/>
    <property type="match status" value="1"/>
</dbReference>
<keyword evidence="3" id="KW-0804">Transcription</keyword>
<dbReference type="Proteomes" id="UP001155163">
    <property type="component" value="Unassembled WGS sequence"/>
</dbReference>
<evidence type="ECO:0000313" key="5">
    <source>
        <dbReference type="EMBL" id="MCK9815484.1"/>
    </source>
</evidence>
<dbReference type="Gene3D" id="1.10.10.10">
    <property type="entry name" value="Winged helix-like DNA-binding domain superfamily/Winged helix DNA-binding domain"/>
    <property type="match status" value="1"/>
</dbReference>
<dbReference type="Pfam" id="PF00392">
    <property type="entry name" value="GntR"/>
    <property type="match status" value="1"/>
</dbReference>
<dbReference type="InterPro" id="IPR000524">
    <property type="entry name" value="Tscrpt_reg_HTH_GntR"/>
</dbReference>
<dbReference type="PANTHER" id="PTHR44846:SF1">
    <property type="entry name" value="MANNOSYL-D-GLYCERATE TRANSPORT_METABOLISM SYSTEM REPRESSOR MNGR-RELATED"/>
    <property type="match status" value="1"/>
</dbReference>
<dbReference type="InterPro" id="IPR036390">
    <property type="entry name" value="WH_DNA-bd_sf"/>
</dbReference>
<evidence type="ECO:0000256" key="3">
    <source>
        <dbReference type="ARBA" id="ARBA00023163"/>
    </source>
</evidence>
<dbReference type="RefSeq" id="WP_268262422.1">
    <property type="nucleotide sequence ID" value="NZ_JALQCX010000028.1"/>
</dbReference>
<dbReference type="InterPro" id="IPR050679">
    <property type="entry name" value="Bact_HTH_transcr_reg"/>
</dbReference>
<name>A0ABT0JI43_9PSED</name>
<keyword evidence="1" id="KW-0805">Transcription regulation</keyword>
<dbReference type="SUPFAM" id="SSF64288">
    <property type="entry name" value="Chorismate lyase-like"/>
    <property type="match status" value="1"/>
</dbReference>
<dbReference type="CDD" id="cd07377">
    <property type="entry name" value="WHTH_GntR"/>
    <property type="match status" value="1"/>
</dbReference>
<organism evidence="5 6">
    <name type="scientific">Pseudomonas morbosilactucae</name>
    <dbReference type="NCBI Taxonomy" id="2938197"/>
    <lineage>
        <taxon>Bacteria</taxon>
        <taxon>Pseudomonadati</taxon>
        <taxon>Pseudomonadota</taxon>
        <taxon>Gammaproteobacteria</taxon>
        <taxon>Pseudomonadales</taxon>
        <taxon>Pseudomonadaceae</taxon>
        <taxon>Pseudomonas</taxon>
    </lineage>
</organism>
<feature type="domain" description="HTH gntR-type" evidence="4">
    <location>
        <begin position="3"/>
        <end position="71"/>
    </location>
</feature>
<dbReference type="InterPro" id="IPR011663">
    <property type="entry name" value="UTRA"/>
</dbReference>
<dbReference type="InterPro" id="IPR028978">
    <property type="entry name" value="Chorismate_lyase_/UTRA_dom_sf"/>
</dbReference>